<keyword evidence="2 9" id="KW-0645">Protease</keyword>
<evidence type="ECO:0000313" key="12">
    <source>
        <dbReference type="EMBL" id="KCW54647.1"/>
    </source>
</evidence>
<keyword evidence="4 9" id="KW-0378">Hydrolase</keyword>
<dbReference type="GO" id="GO:0006508">
    <property type="term" value="P:proteolysis"/>
    <property type="evidence" value="ECO:0000318"/>
    <property type="project" value="GO_Central"/>
</dbReference>
<comment type="catalytic activity">
    <reaction evidence="7">
        <text>Hydrolysis of oligopeptides, with broad specificity. Gly or Ala commonly occur as P1 or P1' residues, but more distant residues are also important, as is shown by the fact that Z-Gly-Pro-Gly-|-Gly-Pro-Ala is cleaved, but not Z-(Gly)(5).</text>
        <dbReference type="EC" id="3.4.24.70"/>
    </reaction>
</comment>
<dbReference type="InterPro" id="IPR001567">
    <property type="entry name" value="Pept_M3A_M3B_dom"/>
</dbReference>
<evidence type="ECO:0000256" key="7">
    <source>
        <dbReference type="ARBA" id="ARBA00024603"/>
    </source>
</evidence>
<keyword evidence="5 9" id="KW-0862">Zinc</keyword>
<dbReference type="Gene3D" id="1.10.1370.40">
    <property type="match status" value="1"/>
</dbReference>
<keyword evidence="3 9" id="KW-0479">Metal-binding</keyword>
<keyword evidence="6 9" id="KW-0482">Metalloprotease</keyword>
<dbReference type="Pfam" id="PF01432">
    <property type="entry name" value="Peptidase_M3"/>
    <property type="match status" value="1"/>
</dbReference>
<dbReference type="EMBL" id="KK198761">
    <property type="protein sequence ID" value="KCW54647.1"/>
    <property type="molecule type" value="Genomic_DNA"/>
</dbReference>
<feature type="domain" description="Peptidase M3A/M3B catalytic" evidence="10">
    <location>
        <begin position="234"/>
        <end position="694"/>
    </location>
</feature>
<dbReference type="SUPFAM" id="SSF55486">
    <property type="entry name" value="Metalloproteases ('zincins'), catalytic domain"/>
    <property type="match status" value="1"/>
</dbReference>
<evidence type="ECO:0000256" key="9">
    <source>
        <dbReference type="RuleBase" id="RU003435"/>
    </source>
</evidence>
<dbReference type="Gene3D" id="3.40.390.10">
    <property type="entry name" value="Collagenase (Catalytic Domain)"/>
    <property type="match status" value="1"/>
</dbReference>
<dbReference type="FunFam" id="1.10.1370.40:FF:000005">
    <property type="entry name" value="Organellar oligopeptidase A, chloroplastic/mitochondrial"/>
    <property type="match status" value="1"/>
</dbReference>
<dbReference type="InterPro" id="IPR024077">
    <property type="entry name" value="Neurolysin/TOP_dom2"/>
</dbReference>
<dbReference type="PANTHER" id="PTHR11804">
    <property type="entry name" value="PROTEASE M3 THIMET OLIGOPEPTIDASE-RELATED"/>
    <property type="match status" value="1"/>
</dbReference>
<evidence type="ECO:0000256" key="4">
    <source>
        <dbReference type="ARBA" id="ARBA00022801"/>
    </source>
</evidence>
<dbReference type="InterPro" id="IPR024079">
    <property type="entry name" value="MetalloPept_cat_dom_sf"/>
</dbReference>
<comment type="similarity">
    <text evidence="1 9">Belongs to the peptidase M3 family.</text>
</comment>
<evidence type="ECO:0000256" key="6">
    <source>
        <dbReference type="ARBA" id="ARBA00023049"/>
    </source>
</evidence>
<dbReference type="OrthoDB" id="534666at2759"/>
<dbReference type="MEROPS" id="M03.A01"/>
<dbReference type="Pfam" id="PF19310">
    <property type="entry name" value="TOP_N"/>
    <property type="match status" value="1"/>
</dbReference>
<dbReference type="AlphaFoldDB" id="A0A059AKX1"/>
<reference evidence="12" key="1">
    <citation type="submission" date="2013-07" db="EMBL/GenBank/DDBJ databases">
        <title>The genome of Eucalyptus grandis.</title>
        <authorList>
            <person name="Schmutz J."/>
            <person name="Hayes R."/>
            <person name="Myburg A."/>
            <person name="Tuskan G."/>
            <person name="Grattapaglia D."/>
            <person name="Rokhsar D.S."/>
        </authorList>
    </citation>
    <scope>NUCLEOTIDE SEQUENCE</scope>
    <source>
        <tissue evidence="12">Leaf extractions</tissue>
    </source>
</reference>
<dbReference type="InParanoid" id="A0A059AKX1"/>
<evidence type="ECO:0000256" key="8">
    <source>
        <dbReference type="ARBA" id="ARBA00026100"/>
    </source>
</evidence>
<organism evidence="12">
    <name type="scientific">Eucalyptus grandis</name>
    <name type="common">Flooded gum</name>
    <dbReference type="NCBI Taxonomy" id="71139"/>
    <lineage>
        <taxon>Eukaryota</taxon>
        <taxon>Viridiplantae</taxon>
        <taxon>Streptophyta</taxon>
        <taxon>Embryophyta</taxon>
        <taxon>Tracheophyta</taxon>
        <taxon>Spermatophyta</taxon>
        <taxon>Magnoliopsida</taxon>
        <taxon>eudicotyledons</taxon>
        <taxon>Gunneridae</taxon>
        <taxon>Pentapetalae</taxon>
        <taxon>rosids</taxon>
        <taxon>malvids</taxon>
        <taxon>Myrtales</taxon>
        <taxon>Myrtaceae</taxon>
        <taxon>Myrtoideae</taxon>
        <taxon>Eucalypteae</taxon>
        <taxon>Eucalyptus</taxon>
    </lineage>
</organism>
<dbReference type="InterPro" id="IPR045666">
    <property type="entry name" value="OpdA_N"/>
</dbReference>
<dbReference type="KEGG" id="egr:104420310"/>
<dbReference type="InterPro" id="IPR034005">
    <property type="entry name" value="M3A_DCP"/>
</dbReference>
<dbReference type="Gramene" id="KCW54647">
    <property type="protein sequence ID" value="KCW54647"/>
    <property type="gene ID" value="EUGRSUZ_I00597"/>
</dbReference>
<evidence type="ECO:0000256" key="3">
    <source>
        <dbReference type="ARBA" id="ARBA00022723"/>
    </source>
</evidence>
<gene>
    <name evidence="12" type="ORF">EUGRSUZ_I00597</name>
</gene>
<dbReference type="GO" id="GO:0004222">
    <property type="term" value="F:metalloendopeptidase activity"/>
    <property type="evidence" value="ECO:0000318"/>
    <property type="project" value="GO_Central"/>
</dbReference>
<dbReference type="GO" id="GO:0006518">
    <property type="term" value="P:peptide metabolic process"/>
    <property type="evidence" value="ECO:0000318"/>
    <property type="project" value="GO_Central"/>
</dbReference>
<protein>
    <recommendedName>
        <fullName evidence="8">oligopeptidase A</fullName>
        <ecNumber evidence="8">3.4.24.70</ecNumber>
    </recommendedName>
</protein>
<dbReference type="FunFam" id="3.40.390.10:FF:000009">
    <property type="entry name" value="Oligopeptidase A"/>
    <property type="match status" value="1"/>
</dbReference>
<dbReference type="Gene3D" id="1.10.1370.10">
    <property type="entry name" value="Neurolysin, domain 3"/>
    <property type="match status" value="1"/>
</dbReference>
<evidence type="ECO:0000256" key="2">
    <source>
        <dbReference type="ARBA" id="ARBA00022670"/>
    </source>
</evidence>
<dbReference type="CDD" id="cd06456">
    <property type="entry name" value="M3A_DCP"/>
    <property type="match status" value="1"/>
</dbReference>
<name>A0A059AKX1_EUCGR</name>
<dbReference type="PANTHER" id="PTHR11804:SF83">
    <property type="entry name" value="LD37516P"/>
    <property type="match status" value="1"/>
</dbReference>
<dbReference type="EC" id="3.4.24.70" evidence="8"/>
<proteinExistence type="inferred from homology"/>
<evidence type="ECO:0000259" key="10">
    <source>
        <dbReference type="Pfam" id="PF01432"/>
    </source>
</evidence>
<evidence type="ECO:0000256" key="5">
    <source>
        <dbReference type="ARBA" id="ARBA00022833"/>
    </source>
</evidence>
<dbReference type="FunCoup" id="A0A059AKX1">
    <property type="interactions" value="2637"/>
</dbReference>
<sequence>MANNGVESNPLLQDFEFPPYDAVKAKHVHPGIHALLKKLYSDLEELERTVEPSWPKLVEPLEKIVDRLEVVWGMINHIRAVKDTVDLRAATGKVLSEMVKFQLRLGQSKPIYNAFKALQELPDWKMLSDAQKRIVEKQVKEADLKGIALEDGKREEFNKIEQELGKLSKQFDENVFDATKKFEKLITDKKDIEGLPATALGLAAQTAVLKGHENATPEHGPWVITLDAPSFTSIMQHARNRALREEIYRAHVTRASSGDTNNTLIIDQILKLRMEKAKILGYNNYGEVSMAMKMATLDKAEELLQKLRSASWDAAVQDMEDLKRFAKSQGAKEYDDLRHWDINFWSERLRESKYDISEEELHPYFSLPNVMKGLFNLARTLFEIEIEAADGLAPVWNNDVRFYRVKESSGNPVAYFYFDPYSRPSEKGGGAWMDEVVGRSRVLSRDGASARLPITNIVCNQTPPVGNKPSLMTFREVETVFHEFGHALQHMLTKQDEGLVAGLRGIEKDARELASQFMENWCYHRETLMGIAKHYETGESLPGAVYRKLLAAKTFRAGSLVLRQVTFASVDLQLHTNYVPGGSESLFDVYQRVWEKTQVIRPLPEDRFLCSFGHIFSGGHAAGYYSYKWSEVLAADAFSAFEDAGLDDSKAVKETGQRFRDTILALGGGKAPLQVFTEFRGREPSLSAFLRHRGLSPVAA</sequence>
<dbReference type="FunFam" id="1.10.1370.40:FF:000009">
    <property type="entry name" value="Zincin-like metalloproteases family protein"/>
    <property type="match status" value="1"/>
</dbReference>
<evidence type="ECO:0000256" key="1">
    <source>
        <dbReference type="ARBA" id="ARBA00006040"/>
    </source>
</evidence>
<dbReference type="InterPro" id="IPR045090">
    <property type="entry name" value="Pept_M3A_M3B"/>
</dbReference>
<dbReference type="FunFam" id="1.10.1370.40:FF:000006">
    <property type="entry name" value="Organellar oligopeptidase A, chloroplastic/mitochondrial"/>
    <property type="match status" value="1"/>
</dbReference>
<evidence type="ECO:0000259" key="11">
    <source>
        <dbReference type="Pfam" id="PF19310"/>
    </source>
</evidence>
<dbReference type="GO" id="GO:0005829">
    <property type="term" value="C:cytosol"/>
    <property type="evidence" value="ECO:0007669"/>
    <property type="project" value="UniProtKB-ARBA"/>
</dbReference>
<dbReference type="GO" id="GO:0046872">
    <property type="term" value="F:metal ion binding"/>
    <property type="evidence" value="ECO:0007669"/>
    <property type="project" value="UniProtKB-UniRule"/>
</dbReference>
<accession>A0A059AKX1</accession>
<feature type="domain" description="Oligopeptidase A N-terminal" evidence="11">
    <location>
        <begin position="32"/>
        <end position="154"/>
    </location>
</feature>
<dbReference type="eggNOG" id="KOG2089">
    <property type="taxonomic scope" value="Eukaryota"/>
</dbReference>
<comment type="cofactor">
    <cofactor evidence="9">
        <name>Zn(2+)</name>
        <dbReference type="ChEBI" id="CHEBI:29105"/>
    </cofactor>
    <text evidence="9">Binds 1 zinc ion.</text>
</comment>